<reference evidence="2" key="1">
    <citation type="submission" date="2016-10" db="EMBL/GenBank/DDBJ databases">
        <authorList>
            <person name="de Groot N.N."/>
        </authorList>
    </citation>
    <scope>NUCLEOTIDE SEQUENCE</scope>
</reference>
<evidence type="ECO:0000259" key="1">
    <source>
        <dbReference type="PROSITE" id="PS50110"/>
    </source>
</evidence>
<dbReference type="GO" id="GO:0000160">
    <property type="term" value="P:phosphorelay signal transduction system"/>
    <property type="evidence" value="ECO:0007669"/>
    <property type="project" value="InterPro"/>
</dbReference>
<proteinExistence type="predicted"/>
<dbReference type="CDD" id="cd00156">
    <property type="entry name" value="REC"/>
    <property type="match status" value="1"/>
</dbReference>
<organism evidence="2">
    <name type="scientific">hydrothermal vent metagenome</name>
    <dbReference type="NCBI Taxonomy" id="652676"/>
    <lineage>
        <taxon>unclassified sequences</taxon>
        <taxon>metagenomes</taxon>
        <taxon>ecological metagenomes</taxon>
    </lineage>
</organism>
<sequence>MDINIVKLKKYAATCSVLYVEDDELIRSATASFLGRFFSDIVLAEDGLLGLATYNKRKFDVIITDINMPNMTGIEMIEAIKKTNYEQAILVTSAYNDSENLMKLLDLNVNRFVLKPFNNKQFLYVLYKIAEELTFSKEAALHQAQIQKMSKRSQEIVDQIDVGIIVFKDYKIDIANQAFLTLGGFNSFDTLELEMPEIGVLFEEATRCISVTKNEEFIKSLQNIGKEESKVRIIQKGKTIEYQVSLSALDEANSYVVTFTDITALHNAMYMDEHTKLPSRKFTLEKIDLLKQKTKSLTTIFMSIKHFEHIEKIYGKKAATALESAFSTNIKKIREQFMPETFIGHFNKNMFIIVPPISLNTVLFLKGLKEITLSSESLSLRKQSQEKELKLFINVQTKELDMSKELSEIEVEFIHIFEMM</sequence>
<feature type="domain" description="Response regulatory" evidence="1">
    <location>
        <begin position="16"/>
        <end position="130"/>
    </location>
</feature>
<evidence type="ECO:0000313" key="2">
    <source>
        <dbReference type="EMBL" id="SFV67189.1"/>
    </source>
</evidence>
<dbReference type="PANTHER" id="PTHR43228:SF1">
    <property type="entry name" value="TWO-COMPONENT RESPONSE REGULATOR ARR22"/>
    <property type="match status" value="1"/>
</dbReference>
<accession>A0A1W1CN42</accession>
<gene>
    <name evidence="2" type="ORF">MNB_SM-4-191</name>
</gene>
<dbReference type="InterPro" id="IPR052048">
    <property type="entry name" value="ST_Response_Regulator"/>
</dbReference>
<dbReference type="EMBL" id="FPHF01000095">
    <property type="protein sequence ID" value="SFV67189.1"/>
    <property type="molecule type" value="Genomic_DNA"/>
</dbReference>
<dbReference type="InterPro" id="IPR001789">
    <property type="entry name" value="Sig_transdc_resp-reg_receiver"/>
</dbReference>
<dbReference type="Gene3D" id="3.40.50.2300">
    <property type="match status" value="1"/>
</dbReference>
<dbReference type="PANTHER" id="PTHR43228">
    <property type="entry name" value="TWO-COMPONENT RESPONSE REGULATOR"/>
    <property type="match status" value="1"/>
</dbReference>
<dbReference type="SMART" id="SM00448">
    <property type="entry name" value="REC"/>
    <property type="match status" value="1"/>
</dbReference>
<dbReference type="PROSITE" id="PS50110">
    <property type="entry name" value="RESPONSE_REGULATORY"/>
    <property type="match status" value="1"/>
</dbReference>
<dbReference type="InterPro" id="IPR043128">
    <property type="entry name" value="Rev_trsase/Diguanyl_cyclase"/>
</dbReference>
<protein>
    <submittedName>
        <fullName evidence="2">Putative two-component response regulator</fullName>
    </submittedName>
</protein>
<name>A0A1W1CN42_9ZZZZ</name>
<dbReference type="InterPro" id="IPR011006">
    <property type="entry name" value="CheY-like_superfamily"/>
</dbReference>
<dbReference type="Gene3D" id="3.30.70.270">
    <property type="match status" value="1"/>
</dbReference>
<dbReference type="Pfam" id="PF00072">
    <property type="entry name" value="Response_reg"/>
    <property type="match status" value="1"/>
</dbReference>
<dbReference type="AlphaFoldDB" id="A0A1W1CN42"/>
<dbReference type="SUPFAM" id="SSF52172">
    <property type="entry name" value="CheY-like"/>
    <property type="match status" value="1"/>
</dbReference>
<dbReference type="Gene3D" id="3.30.450.20">
    <property type="entry name" value="PAS domain"/>
    <property type="match status" value="1"/>
</dbReference>